<comment type="caution">
    <text evidence="7">The sequence shown here is derived from an EMBL/GenBank/DDBJ whole genome shotgun (WGS) entry which is preliminary data.</text>
</comment>
<dbReference type="PANTHER" id="PTHR43078">
    <property type="entry name" value="UDP-GLUCURONIC ACID DECARBOXYLASE-RELATED"/>
    <property type="match status" value="1"/>
</dbReference>
<dbReference type="InterPro" id="IPR001509">
    <property type="entry name" value="Epimerase_deHydtase"/>
</dbReference>
<dbReference type="InterPro" id="IPR044516">
    <property type="entry name" value="UXS-like"/>
</dbReference>
<keyword evidence="5" id="KW-1133">Transmembrane helix</keyword>
<keyword evidence="5" id="KW-0812">Transmembrane</keyword>
<dbReference type="GO" id="GO:0048040">
    <property type="term" value="F:UDP-glucuronate decarboxylase activity"/>
    <property type="evidence" value="ECO:0007669"/>
    <property type="project" value="TreeGrafter"/>
</dbReference>
<dbReference type="InterPro" id="IPR036291">
    <property type="entry name" value="NAD(P)-bd_dom_sf"/>
</dbReference>
<feature type="domain" description="NAD-dependent epimerase/dehydratase" evidence="6">
    <location>
        <begin position="30"/>
        <end position="276"/>
    </location>
</feature>
<protein>
    <recommendedName>
        <fullName evidence="6">NAD-dependent epimerase/dehydratase domain-containing protein</fullName>
    </recommendedName>
</protein>
<name>A0A1F5C9U5_9BACT</name>
<evidence type="ECO:0000256" key="5">
    <source>
        <dbReference type="SAM" id="Phobius"/>
    </source>
</evidence>
<dbReference type="GO" id="GO:0070403">
    <property type="term" value="F:NAD+ binding"/>
    <property type="evidence" value="ECO:0007669"/>
    <property type="project" value="InterPro"/>
</dbReference>
<keyword evidence="5" id="KW-0472">Membrane</keyword>
<feature type="transmembrane region" description="Helical" evidence="5">
    <location>
        <begin position="29"/>
        <end position="49"/>
    </location>
</feature>
<reference evidence="7 8" key="1">
    <citation type="journal article" date="2016" name="Nat. Commun.">
        <title>Thousands of microbial genomes shed light on interconnected biogeochemical processes in an aquifer system.</title>
        <authorList>
            <person name="Anantharaman K."/>
            <person name="Brown C.T."/>
            <person name="Hug L.A."/>
            <person name="Sharon I."/>
            <person name="Castelle C.J."/>
            <person name="Probst A.J."/>
            <person name="Thomas B.C."/>
            <person name="Singh A."/>
            <person name="Wilkins M.J."/>
            <person name="Karaoz U."/>
            <person name="Brodie E.L."/>
            <person name="Williams K.H."/>
            <person name="Hubbard S.S."/>
            <person name="Banfield J.F."/>
        </authorList>
    </citation>
    <scope>NUCLEOTIDE SEQUENCE [LARGE SCALE GENOMIC DNA]</scope>
</reference>
<evidence type="ECO:0000256" key="4">
    <source>
        <dbReference type="ARBA" id="ARBA00023239"/>
    </source>
</evidence>
<evidence type="ECO:0000313" key="7">
    <source>
        <dbReference type="EMBL" id="OGD39612.1"/>
    </source>
</evidence>
<dbReference type="Pfam" id="PF01370">
    <property type="entry name" value="Epimerase"/>
    <property type="match status" value="1"/>
</dbReference>
<keyword evidence="4" id="KW-0456">Lyase</keyword>
<dbReference type="Proteomes" id="UP000177197">
    <property type="component" value="Unassembled WGS sequence"/>
</dbReference>
<evidence type="ECO:0000256" key="2">
    <source>
        <dbReference type="ARBA" id="ARBA00022793"/>
    </source>
</evidence>
<sequence length="360" mass="40656">MRNKIISEILEDIVNRLGEESRFLEGSTLIISGGAGFLGSYFLGVIHLLNEKFLAKPCHVISIDNYITGTKESFVGDVYGEHIKRVEADIRTPFSVPEPVVDYIIHAAGLASPVYYNKYPLETIESTIHGAKNLLELARQKKPKSFLLFSSSEIYGDPHPASIPTPEHYKGNVSCTGPRACYDESKRLAETLCLTYHQLYDIPLKIVRPFNVYGPGMKPSDHRVVPDFITRAIAGAPLRVHGSGNQTRTFCFISDAVVGFFKVLLSQKNGEVYNVGTDREEINMAKLAHLVAEYFDNQIEINLVDYSEAYPADEPRRRCPDITKISRELDFHPTWDLRSGLKKTVEWYRDILPFDWAPDL</sequence>
<dbReference type="PANTHER" id="PTHR43078:SF6">
    <property type="entry name" value="UDP-GLUCURONIC ACID DECARBOXYLASE 1"/>
    <property type="match status" value="1"/>
</dbReference>
<dbReference type="SUPFAM" id="SSF51735">
    <property type="entry name" value="NAD(P)-binding Rossmann-fold domains"/>
    <property type="match status" value="1"/>
</dbReference>
<proteinExistence type="predicted"/>
<dbReference type="GO" id="GO:0042732">
    <property type="term" value="P:D-xylose metabolic process"/>
    <property type="evidence" value="ECO:0007669"/>
    <property type="project" value="InterPro"/>
</dbReference>
<accession>A0A1F5C9U5</accession>
<dbReference type="AlphaFoldDB" id="A0A1F5C9U5"/>
<dbReference type="EMBL" id="MEYV01000022">
    <property type="protein sequence ID" value="OGD39612.1"/>
    <property type="molecule type" value="Genomic_DNA"/>
</dbReference>
<evidence type="ECO:0000313" key="8">
    <source>
        <dbReference type="Proteomes" id="UP000177197"/>
    </source>
</evidence>
<organism evidence="7 8">
    <name type="scientific">Candidatus Azambacteria bacterium RIFCSPLOWO2_02_FULL_44_14</name>
    <dbReference type="NCBI Taxonomy" id="1797306"/>
    <lineage>
        <taxon>Bacteria</taxon>
        <taxon>Candidatus Azamiibacteriota</taxon>
    </lineage>
</organism>
<evidence type="ECO:0000256" key="1">
    <source>
        <dbReference type="ARBA" id="ARBA00001911"/>
    </source>
</evidence>
<dbReference type="GO" id="GO:0005737">
    <property type="term" value="C:cytoplasm"/>
    <property type="evidence" value="ECO:0007669"/>
    <property type="project" value="TreeGrafter"/>
</dbReference>
<evidence type="ECO:0000259" key="6">
    <source>
        <dbReference type="Pfam" id="PF01370"/>
    </source>
</evidence>
<evidence type="ECO:0000256" key="3">
    <source>
        <dbReference type="ARBA" id="ARBA00023027"/>
    </source>
</evidence>
<keyword evidence="3" id="KW-0520">NAD</keyword>
<keyword evidence="2" id="KW-0210">Decarboxylase</keyword>
<comment type="cofactor">
    <cofactor evidence="1">
        <name>NAD(+)</name>
        <dbReference type="ChEBI" id="CHEBI:57540"/>
    </cofactor>
</comment>
<gene>
    <name evidence="7" type="ORF">A3I30_03875</name>
</gene>
<dbReference type="Gene3D" id="3.40.50.720">
    <property type="entry name" value="NAD(P)-binding Rossmann-like Domain"/>
    <property type="match status" value="1"/>
</dbReference>